<keyword evidence="2" id="KW-1185">Reference proteome</keyword>
<dbReference type="Proteomes" id="UP000660611">
    <property type="component" value="Unassembled WGS sequence"/>
</dbReference>
<proteinExistence type="predicted"/>
<organism evidence="1 2">
    <name type="scientific">Dactylosporangium siamense</name>
    <dbReference type="NCBI Taxonomy" id="685454"/>
    <lineage>
        <taxon>Bacteria</taxon>
        <taxon>Bacillati</taxon>
        <taxon>Actinomycetota</taxon>
        <taxon>Actinomycetes</taxon>
        <taxon>Micromonosporales</taxon>
        <taxon>Micromonosporaceae</taxon>
        <taxon>Dactylosporangium</taxon>
    </lineage>
</organism>
<evidence type="ECO:0008006" key="3">
    <source>
        <dbReference type="Google" id="ProtNLM"/>
    </source>
</evidence>
<dbReference type="Gene3D" id="3.40.50.150">
    <property type="entry name" value="Vaccinia Virus protein VP39"/>
    <property type="match status" value="1"/>
</dbReference>
<comment type="caution">
    <text evidence="1">The sequence shown here is derived from an EMBL/GenBank/DDBJ whole genome shotgun (WGS) entry which is preliminary data.</text>
</comment>
<sequence length="354" mass="38015">MTNPWQRGRRTVGRKPQVMFGRMYEDPGAELSVFPAGGRVLAIASAGDTAAALARAGHRVTAVDISATQLAYAQARLAGAPTATGTAERLQAVARRAAGAVLPGWRPAAMTTFLRLHDLDAQREHWHRHLDRPRLAALMRLAFASAGLVRRDLWRSLPPRMDLVLRRRLATGLTTHPNATNPWAWRLLLGRDCPAVPDPIRAAGRDYPAVPDPIRADGVTWAHDADGVTRAHGDDGVTLAHGDDGVAWAHGADGITWAHGDVVEHLRSVPRGWYDAATLSNVLDGPPPAFAAELRAALSHGVRPGGPVVLRTFGNTPPLPGDPLPDRSLLWGAVVHLHPRTLHPRTPNPLTPGA</sequence>
<evidence type="ECO:0000313" key="2">
    <source>
        <dbReference type="Proteomes" id="UP000660611"/>
    </source>
</evidence>
<reference evidence="1" key="1">
    <citation type="submission" date="2021-01" db="EMBL/GenBank/DDBJ databases">
        <title>Whole genome shotgun sequence of Dactylosporangium siamense NBRC 106093.</title>
        <authorList>
            <person name="Komaki H."/>
            <person name="Tamura T."/>
        </authorList>
    </citation>
    <scope>NUCLEOTIDE SEQUENCE</scope>
    <source>
        <strain evidence="1">NBRC 106093</strain>
    </source>
</reference>
<evidence type="ECO:0000313" key="1">
    <source>
        <dbReference type="EMBL" id="GIG44758.1"/>
    </source>
</evidence>
<name>A0A919UBL5_9ACTN</name>
<dbReference type="InterPro" id="IPR029063">
    <property type="entry name" value="SAM-dependent_MTases_sf"/>
</dbReference>
<gene>
    <name evidence="1" type="ORF">Dsi01nite_027990</name>
</gene>
<dbReference type="SUPFAM" id="SSF53335">
    <property type="entry name" value="S-adenosyl-L-methionine-dependent methyltransferases"/>
    <property type="match status" value="2"/>
</dbReference>
<protein>
    <recommendedName>
        <fullName evidence="3">DUF3419 family protein</fullName>
    </recommendedName>
</protein>
<dbReference type="EMBL" id="BONQ01000044">
    <property type="protein sequence ID" value="GIG44758.1"/>
    <property type="molecule type" value="Genomic_DNA"/>
</dbReference>
<dbReference type="AlphaFoldDB" id="A0A919UBL5"/>
<accession>A0A919UBL5</accession>